<dbReference type="InterPro" id="IPR036291">
    <property type="entry name" value="NAD(P)-bd_dom_sf"/>
</dbReference>
<evidence type="ECO:0000313" key="15">
    <source>
        <dbReference type="EMBL" id="EQD77107.1"/>
    </source>
</evidence>
<keyword evidence="8" id="KW-0457">Lysine biosynthesis</keyword>
<keyword evidence="3" id="KW-0028">Amino-acid biosynthesis</keyword>
<comment type="pathway">
    <text evidence="9">Amino-acid biosynthesis; L-lysine biosynthesis via DAP pathway; (S)-tetrahydrodipicolinate from L-aspartate: step 4/4.</text>
</comment>
<dbReference type="AlphaFoldDB" id="T1C547"/>
<protein>
    <recommendedName>
        <fullName evidence="10">4-hydroxy-tetrahydrodipicolinate reductase</fullName>
        <ecNumber evidence="10">1.17.1.8</ecNumber>
    </recommendedName>
</protein>
<feature type="non-terminal residue" evidence="15">
    <location>
        <position position="168"/>
    </location>
</feature>
<evidence type="ECO:0000256" key="7">
    <source>
        <dbReference type="ARBA" id="ARBA00023027"/>
    </source>
</evidence>
<evidence type="ECO:0000256" key="3">
    <source>
        <dbReference type="ARBA" id="ARBA00022605"/>
    </source>
</evidence>
<dbReference type="Pfam" id="PF01113">
    <property type="entry name" value="DapB_N"/>
    <property type="match status" value="1"/>
</dbReference>
<evidence type="ECO:0000256" key="10">
    <source>
        <dbReference type="ARBA" id="ARBA00038983"/>
    </source>
</evidence>
<gene>
    <name evidence="15" type="ORF">B1A_03114</name>
</gene>
<sequence length="168" mass="17287">ALDDMDVVALVDPHEPAELHGARYWPDLAGLEPSAVDVVVDFSAAESVGHSARWCGAHGVALVVGTTGLSESHRAELAAAAERTGVVVASNFAIGAVLAERFAAWAAPYFERAEVIELHHDAKADAPSGTAIATAHAIAAARRDAGRGLIVDTTTTWTLADSRGADAG</sequence>
<dbReference type="InterPro" id="IPR000846">
    <property type="entry name" value="DapB_N"/>
</dbReference>
<dbReference type="PANTHER" id="PTHR20836">
    <property type="entry name" value="DIHYDRODIPICOLINATE REDUCTASE"/>
    <property type="match status" value="1"/>
</dbReference>
<keyword evidence="4" id="KW-0521">NADP</keyword>
<evidence type="ECO:0000256" key="5">
    <source>
        <dbReference type="ARBA" id="ARBA00022915"/>
    </source>
</evidence>
<keyword evidence="7" id="KW-0520">NAD</keyword>
<evidence type="ECO:0000256" key="4">
    <source>
        <dbReference type="ARBA" id="ARBA00022857"/>
    </source>
</evidence>
<accession>T1C547</accession>
<dbReference type="GO" id="GO:0008839">
    <property type="term" value="F:4-hydroxy-tetrahydrodipicolinate reductase"/>
    <property type="evidence" value="ECO:0007669"/>
    <property type="project" value="UniProtKB-EC"/>
</dbReference>
<dbReference type="InterPro" id="IPR022663">
    <property type="entry name" value="DapB_C"/>
</dbReference>
<evidence type="ECO:0000256" key="9">
    <source>
        <dbReference type="ARBA" id="ARBA00037922"/>
    </source>
</evidence>
<feature type="domain" description="Dihydrodipicolinate reductase N-terminal" evidence="13">
    <location>
        <begin position="32"/>
        <end position="92"/>
    </location>
</feature>
<evidence type="ECO:0000259" key="13">
    <source>
        <dbReference type="Pfam" id="PF01113"/>
    </source>
</evidence>
<dbReference type="EC" id="1.17.1.8" evidence="10"/>
<evidence type="ECO:0000256" key="11">
    <source>
        <dbReference type="ARBA" id="ARBA00049080"/>
    </source>
</evidence>
<dbReference type="PROSITE" id="PS01298">
    <property type="entry name" value="DAPB"/>
    <property type="match status" value="1"/>
</dbReference>
<dbReference type="Pfam" id="PF05173">
    <property type="entry name" value="DapB_C"/>
    <property type="match status" value="1"/>
</dbReference>
<dbReference type="EMBL" id="AUZX01002292">
    <property type="protein sequence ID" value="EQD77107.1"/>
    <property type="molecule type" value="Genomic_DNA"/>
</dbReference>
<keyword evidence="6" id="KW-0560">Oxidoreductase</keyword>
<keyword evidence="2" id="KW-0963">Cytoplasm</keyword>
<comment type="catalytic activity">
    <reaction evidence="11">
        <text>(S)-2,3,4,5-tetrahydrodipicolinate + NADP(+) + H2O = (2S,4S)-4-hydroxy-2,3,4,5-tetrahydrodipicolinate + NADPH + H(+)</text>
        <dbReference type="Rhea" id="RHEA:35331"/>
        <dbReference type="ChEBI" id="CHEBI:15377"/>
        <dbReference type="ChEBI" id="CHEBI:15378"/>
        <dbReference type="ChEBI" id="CHEBI:16845"/>
        <dbReference type="ChEBI" id="CHEBI:57783"/>
        <dbReference type="ChEBI" id="CHEBI:58349"/>
        <dbReference type="ChEBI" id="CHEBI:67139"/>
        <dbReference type="EC" id="1.17.1.8"/>
    </reaction>
</comment>
<dbReference type="SUPFAM" id="SSF51735">
    <property type="entry name" value="NAD(P)-binding Rossmann-fold domains"/>
    <property type="match status" value="1"/>
</dbReference>
<evidence type="ECO:0000259" key="14">
    <source>
        <dbReference type="Pfam" id="PF05173"/>
    </source>
</evidence>
<comment type="catalytic activity">
    <reaction evidence="12">
        <text>(S)-2,3,4,5-tetrahydrodipicolinate + NAD(+) + H2O = (2S,4S)-4-hydroxy-2,3,4,5-tetrahydrodipicolinate + NADH + H(+)</text>
        <dbReference type="Rhea" id="RHEA:35323"/>
        <dbReference type="ChEBI" id="CHEBI:15377"/>
        <dbReference type="ChEBI" id="CHEBI:15378"/>
        <dbReference type="ChEBI" id="CHEBI:16845"/>
        <dbReference type="ChEBI" id="CHEBI:57540"/>
        <dbReference type="ChEBI" id="CHEBI:57945"/>
        <dbReference type="ChEBI" id="CHEBI:67139"/>
        <dbReference type="EC" id="1.17.1.8"/>
    </reaction>
</comment>
<proteinExistence type="inferred from homology"/>
<comment type="similarity">
    <text evidence="1">Belongs to the DapB family.</text>
</comment>
<dbReference type="InterPro" id="IPR023940">
    <property type="entry name" value="DHDPR_bac"/>
</dbReference>
<dbReference type="GO" id="GO:0005829">
    <property type="term" value="C:cytosol"/>
    <property type="evidence" value="ECO:0007669"/>
    <property type="project" value="TreeGrafter"/>
</dbReference>
<name>T1C547_9ZZZZ</name>
<dbReference type="Gene3D" id="3.30.360.10">
    <property type="entry name" value="Dihydrodipicolinate Reductase, domain 2"/>
    <property type="match status" value="1"/>
</dbReference>
<evidence type="ECO:0000256" key="12">
    <source>
        <dbReference type="ARBA" id="ARBA00049396"/>
    </source>
</evidence>
<evidence type="ECO:0000256" key="2">
    <source>
        <dbReference type="ARBA" id="ARBA00022490"/>
    </source>
</evidence>
<evidence type="ECO:0000256" key="6">
    <source>
        <dbReference type="ARBA" id="ARBA00023002"/>
    </source>
</evidence>
<dbReference type="GO" id="GO:0009089">
    <property type="term" value="P:lysine biosynthetic process via diaminopimelate"/>
    <property type="evidence" value="ECO:0007669"/>
    <property type="project" value="InterPro"/>
</dbReference>
<dbReference type="InterPro" id="IPR022664">
    <property type="entry name" value="DapB_N_CS"/>
</dbReference>
<dbReference type="PANTHER" id="PTHR20836:SF0">
    <property type="entry name" value="4-HYDROXY-TETRAHYDRODIPICOLINATE REDUCTASE 1, CHLOROPLASTIC-RELATED"/>
    <property type="match status" value="1"/>
</dbReference>
<reference evidence="15" key="1">
    <citation type="submission" date="2013-08" db="EMBL/GenBank/DDBJ databases">
        <authorList>
            <person name="Mendez C."/>
            <person name="Richter M."/>
            <person name="Ferrer M."/>
            <person name="Sanchez J."/>
        </authorList>
    </citation>
    <scope>NUCLEOTIDE SEQUENCE</scope>
</reference>
<feature type="non-terminal residue" evidence="15">
    <location>
        <position position="1"/>
    </location>
</feature>
<feature type="domain" description="Dihydrodipicolinate reductase C-terminal" evidence="14">
    <location>
        <begin position="95"/>
        <end position="142"/>
    </location>
</feature>
<evidence type="ECO:0000256" key="8">
    <source>
        <dbReference type="ARBA" id="ARBA00023154"/>
    </source>
</evidence>
<organism evidence="15">
    <name type="scientific">mine drainage metagenome</name>
    <dbReference type="NCBI Taxonomy" id="410659"/>
    <lineage>
        <taxon>unclassified sequences</taxon>
        <taxon>metagenomes</taxon>
        <taxon>ecological metagenomes</taxon>
    </lineage>
</organism>
<evidence type="ECO:0000256" key="1">
    <source>
        <dbReference type="ARBA" id="ARBA00006642"/>
    </source>
</evidence>
<dbReference type="Gene3D" id="3.40.50.720">
    <property type="entry name" value="NAD(P)-binding Rossmann-like Domain"/>
    <property type="match status" value="1"/>
</dbReference>
<reference evidence="15" key="2">
    <citation type="journal article" date="2014" name="ISME J.">
        <title>Microbial stratification in low pH oxic and suboxic macroscopic growths along an acid mine drainage.</title>
        <authorList>
            <person name="Mendez-Garcia C."/>
            <person name="Mesa V."/>
            <person name="Sprenger R.R."/>
            <person name="Richter M."/>
            <person name="Diez M.S."/>
            <person name="Solano J."/>
            <person name="Bargiela R."/>
            <person name="Golyshina O.V."/>
            <person name="Manteca A."/>
            <person name="Ramos J.L."/>
            <person name="Gallego J.R."/>
            <person name="Llorente I."/>
            <person name="Martins Dos Santos V.A."/>
            <person name="Jensen O.N."/>
            <person name="Pelaez A.I."/>
            <person name="Sanchez J."/>
            <person name="Ferrer M."/>
        </authorList>
    </citation>
    <scope>NUCLEOTIDE SEQUENCE</scope>
</reference>
<comment type="caution">
    <text evidence="15">The sequence shown here is derived from an EMBL/GenBank/DDBJ whole genome shotgun (WGS) entry which is preliminary data.</text>
</comment>
<keyword evidence="5" id="KW-0220">Diaminopimelate biosynthesis</keyword>
<dbReference type="GO" id="GO:0019877">
    <property type="term" value="P:diaminopimelate biosynthetic process"/>
    <property type="evidence" value="ECO:0007669"/>
    <property type="project" value="UniProtKB-KW"/>
</dbReference>